<dbReference type="SUPFAM" id="SSF46785">
    <property type="entry name" value="Winged helix' DNA-binding domain"/>
    <property type="match status" value="1"/>
</dbReference>
<keyword evidence="1" id="KW-0805">Transcription regulation</keyword>
<dbReference type="Gene3D" id="3.30.450.40">
    <property type="match status" value="1"/>
</dbReference>
<comment type="caution">
    <text evidence="6">The sequence shown here is derived from an EMBL/GenBank/DDBJ whole genome shotgun (WGS) entry which is preliminary data.</text>
</comment>
<dbReference type="InterPro" id="IPR005471">
    <property type="entry name" value="Tscrpt_reg_IclR_N"/>
</dbReference>
<dbReference type="RefSeq" id="WP_273940915.1">
    <property type="nucleotide sequence ID" value="NZ_CP097263.1"/>
</dbReference>
<dbReference type="Pfam" id="PF01614">
    <property type="entry name" value="IclR_C"/>
    <property type="match status" value="1"/>
</dbReference>
<dbReference type="PANTHER" id="PTHR30136">
    <property type="entry name" value="HELIX-TURN-HELIX TRANSCRIPTIONAL REGULATOR, ICLR FAMILY"/>
    <property type="match status" value="1"/>
</dbReference>
<feature type="domain" description="HTH iclR-type" evidence="4">
    <location>
        <begin position="6"/>
        <end position="66"/>
    </location>
</feature>
<sequence>MAESGVVPVVKAIRVLRAFTPAVAALSVRQIAARTGIPRSTAHALCQTLVTEGMLETCEDGYQLGPLVLELGGQVIERTGLVRAAEGLLERLRRAPEQEVHLGQLTQGWVVYLNRNGNERKLPMHNSVGQRAPAHLTGCGKAALSWLPHEEVVAHVERCCAETSVAMPDLERLRDELAKARQDGYVVSQSFQAKRISVAAAILDASSRPVGGVSLAGPDGMFCSAVIASSRAAVTEVAGVISSRIINGSRLWAVRPA</sequence>
<reference evidence="6 7" key="1">
    <citation type="submission" date="2024-09" db="EMBL/GenBank/DDBJ databases">
        <authorList>
            <person name="Sun Q."/>
            <person name="Mori K."/>
        </authorList>
    </citation>
    <scope>NUCLEOTIDE SEQUENCE [LARGE SCALE GENOMIC DNA]</scope>
    <source>
        <strain evidence="6 7">TBRC 1432</strain>
    </source>
</reference>
<name>A0ABV6MQI2_9PSEU</name>
<evidence type="ECO:0000256" key="1">
    <source>
        <dbReference type="ARBA" id="ARBA00023015"/>
    </source>
</evidence>
<dbReference type="Gene3D" id="1.10.10.10">
    <property type="entry name" value="Winged helix-like DNA-binding domain superfamily/Winged helix DNA-binding domain"/>
    <property type="match status" value="1"/>
</dbReference>
<keyword evidence="2" id="KW-0238">DNA-binding</keyword>
<keyword evidence="3" id="KW-0804">Transcription</keyword>
<evidence type="ECO:0000256" key="2">
    <source>
        <dbReference type="ARBA" id="ARBA00023125"/>
    </source>
</evidence>
<keyword evidence="7" id="KW-1185">Reference proteome</keyword>
<organism evidence="6 7">
    <name type="scientific">Kutzneria chonburiensis</name>
    <dbReference type="NCBI Taxonomy" id="1483604"/>
    <lineage>
        <taxon>Bacteria</taxon>
        <taxon>Bacillati</taxon>
        <taxon>Actinomycetota</taxon>
        <taxon>Actinomycetes</taxon>
        <taxon>Pseudonocardiales</taxon>
        <taxon>Pseudonocardiaceae</taxon>
        <taxon>Kutzneria</taxon>
    </lineage>
</organism>
<dbReference type="Pfam" id="PF09339">
    <property type="entry name" value="HTH_IclR"/>
    <property type="match status" value="1"/>
</dbReference>
<dbReference type="InterPro" id="IPR014757">
    <property type="entry name" value="Tscrpt_reg_IclR_C"/>
</dbReference>
<proteinExistence type="predicted"/>
<evidence type="ECO:0000256" key="3">
    <source>
        <dbReference type="ARBA" id="ARBA00023163"/>
    </source>
</evidence>
<evidence type="ECO:0000313" key="6">
    <source>
        <dbReference type="EMBL" id="MFC0542497.1"/>
    </source>
</evidence>
<evidence type="ECO:0000259" key="4">
    <source>
        <dbReference type="PROSITE" id="PS51077"/>
    </source>
</evidence>
<feature type="domain" description="IclR-ED" evidence="5">
    <location>
        <begin position="67"/>
        <end position="247"/>
    </location>
</feature>
<dbReference type="SMART" id="SM00346">
    <property type="entry name" value="HTH_ICLR"/>
    <property type="match status" value="1"/>
</dbReference>
<accession>A0ABV6MQI2</accession>
<evidence type="ECO:0000259" key="5">
    <source>
        <dbReference type="PROSITE" id="PS51078"/>
    </source>
</evidence>
<dbReference type="InterPro" id="IPR029016">
    <property type="entry name" value="GAF-like_dom_sf"/>
</dbReference>
<dbReference type="EMBL" id="JBHLUD010000004">
    <property type="protein sequence ID" value="MFC0542497.1"/>
    <property type="molecule type" value="Genomic_DNA"/>
</dbReference>
<dbReference type="InterPro" id="IPR036388">
    <property type="entry name" value="WH-like_DNA-bd_sf"/>
</dbReference>
<gene>
    <name evidence="6" type="ORF">ACFFH7_13445</name>
</gene>
<dbReference type="PANTHER" id="PTHR30136:SF24">
    <property type="entry name" value="HTH-TYPE TRANSCRIPTIONAL REPRESSOR ALLR"/>
    <property type="match status" value="1"/>
</dbReference>
<dbReference type="InterPro" id="IPR050707">
    <property type="entry name" value="HTH_MetabolicPath_Reg"/>
</dbReference>
<dbReference type="SUPFAM" id="SSF55781">
    <property type="entry name" value="GAF domain-like"/>
    <property type="match status" value="1"/>
</dbReference>
<protein>
    <submittedName>
        <fullName evidence="6">IclR family transcriptional regulator</fullName>
    </submittedName>
</protein>
<evidence type="ECO:0000313" key="7">
    <source>
        <dbReference type="Proteomes" id="UP001589810"/>
    </source>
</evidence>
<dbReference type="PROSITE" id="PS51077">
    <property type="entry name" value="HTH_ICLR"/>
    <property type="match status" value="1"/>
</dbReference>
<dbReference type="PROSITE" id="PS51078">
    <property type="entry name" value="ICLR_ED"/>
    <property type="match status" value="1"/>
</dbReference>
<dbReference type="Proteomes" id="UP001589810">
    <property type="component" value="Unassembled WGS sequence"/>
</dbReference>
<dbReference type="InterPro" id="IPR036390">
    <property type="entry name" value="WH_DNA-bd_sf"/>
</dbReference>